<sequence length="356" mass="41678">MPSNTSKKALFREIVKDVLNGKVGRSNGLPEFRPDITTHPYLFPSKSLSTEQNEKPEHIVTGEEVSMIYKSLNPYITIKNFISPLTANSQLRQLDIMYYLEKYGIVSISKLRHPYLFTFDHKYQLVFKNKEYSRSYFRNMKNSLYDGQLLTKIEYNLQNVNKELKERISSAKVEAESVNSGKKHKNENYSSNVMMQYLLNYPESQKIYKLYMNNLINAFEGETQYRANLKTEFDSNGFPLEKENSSELNDQAKPAFSMKDFHDIEKKSCILQTSLPPNLLNYRNIPSILWQYDIKHVFPLKWTDLDSNGSQAEKFSTKNIYYIAFENTLDSGRFMRNFHGLHLYEHQLLIDPLSPI</sequence>
<reference evidence="2" key="1">
    <citation type="journal article" date="2016" name="Genome Announc.">
        <title>Genome sequences of three species of Hanseniaspora isolated from spontaneous wine fermentations.</title>
        <authorList>
            <person name="Sternes P.R."/>
            <person name="Lee D."/>
            <person name="Kutyna D.R."/>
            <person name="Borneman A.R."/>
        </authorList>
    </citation>
    <scope>NUCLEOTIDE SEQUENCE [LARGE SCALE GENOMIC DNA]</scope>
    <source>
        <strain evidence="2">AWRI3579</strain>
    </source>
</reference>
<dbReference type="FunCoup" id="A0A1E5RHA8">
    <property type="interactions" value="49"/>
</dbReference>
<gene>
    <name evidence="1" type="ORF">AWRI3579_g1105</name>
</gene>
<dbReference type="InParanoid" id="A0A1E5RHA8"/>
<dbReference type="AlphaFoldDB" id="A0A1E5RHA8"/>
<dbReference type="Proteomes" id="UP000095728">
    <property type="component" value="Unassembled WGS sequence"/>
</dbReference>
<evidence type="ECO:0000313" key="1">
    <source>
        <dbReference type="EMBL" id="OEJ86281.1"/>
    </source>
</evidence>
<dbReference type="OrthoDB" id="4062764at2759"/>
<comment type="caution">
    <text evidence="1">The sequence shown here is derived from an EMBL/GenBank/DDBJ whole genome shotgun (WGS) entry which is preliminary data.</text>
</comment>
<proteinExistence type="predicted"/>
<protein>
    <recommendedName>
        <fullName evidence="3">Protein PET54</fullName>
    </recommendedName>
</protein>
<dbReference type="EMBL" id="LPNM01000006">
    <property type="protein sequence ID" value="OEJ86281.1"/>
    <property type="molecule type" value="Genomic_DNA"/>
</dbReference>
<evidence type="ECO:0000313" key="2">
    <source>
        <dbReference type="Proteomes" id="UP000095728"/>
    </source>
</evidence>
<keyword evidence="2" id="KW-1185">Reference proteome</keyword>
<name>A0A1E5RHA8_9ASCO</name>
<accession>A0A1E5RHA8</accession>
<evidence type="ECO:0008006" key="3">
    <source>
        <dbReference type="Google" id="ProtNLM"/>
    </source>
</evidence>
<organism evidence="1 2">
    <name type="scientific">Hanseniaspora osmophila</name>
    <dbReference type="NCBI Taxonomy" id="56408"/>
    <lineage>
        <taxon>Eukaryota</taxon>
        <taxon>Fungi</taxon>
        <taxon>Dikarya</taxon>
        <taxon>Ascomycota</taxon>
        <taxon>Saccharomycotina</taxon>
        <taxon>Saccharomycetes</taxon>
        <taxon>Saccharomycodales</taxon>
        <taxon>Saccharomycodaceae</taxon>
        <taxon>Hanseniaspora</taxon>
    </lineage>
</organism>